<evidence type="ECO:0000313" key="3">
    <source>
        <dbReference type="Proteomes" id="UP001314903"/>
    </source>
</evidence>
<reference evidence="2 3" key="1">
    <citation type="submission" date="2021-03" db="EMBL/GenBank/DDBJ databases">
        <title>Genomic Encyclopedia of Type Strains, Phase IV (KMG-IV): sequencing the most valuable type-strain genomes for metagenomic binning, comparative biology and taxonomic classification.</title>
        <authorList>
            <person name="Goeker M."/>
        </authorList>
    </citation>
    <scope>NUCLEOTIDE SEQUENCE [LARGE SCALE GENOMIC DNA]</scope>
    <source>
        <strain evidence="2 3">DSM 27512</strain>
    </source>
</reference>
<keyword evidence="1" id="KW-0812">Transmembrane</keyword>
<comment type="caution">
    <text evidence="2">The sequence shown here is derived from an EMBL/GenBank/DDBJ whole genome shotgun (WGS) entry which is preliminary data.</text>
</comment>
<evidence type="ECO:0000313" key="2">
    <source>
        <dbReference type="EMBL" id="MBP2027310.1"/>
    </source>
</evidence>
<dbReference type="Proteomes" id="UP001314903">
    <property type="component" value="Unassembled WGS sequence"/>
</dbReference>
<dbReference type="EMBL" id="JAGGLI010000009">
    <property type="protein sequence ID" value="MBP2027310.1"/>
    <property type="molecule type" value="Genomic_DNA"/>
</dbReference>
<gene>
    <name evidence="2" type="ORF">J2Z35_001104</name>
</gene>
<keyword evidence="3" id="KW-1185">Reference proteome</keyword>
<organism evidence="2 3">
    <name type="scientific">Acetoanaerobium pronyense</name>
    <dbReference type="NCBI Taxonomy" id="1482736"/>
    <lineage>
        <taxon>Bacteria</taxon>
        <taxon>Bacillati</taxon>
        <taxon>Bacillota</taxon>
        <taxon>Clostridia</taxon>
        <taxon>Peptostreptococcales</taxon>
        <taxon>Filifactoraceae</taxon>
        <taxon>Acetoanaerobium</taxon>
    </lineage>
</organism>
<accession>A0ABS4KHN4</accession>
<keyword evidence="1" id="KW-0472">Membrane</keyword>
<feature type="transmembrane region" description="Helical" evidence="1">
    <location>
        <begin position="47"/>
        <end position="70"/>
    </location>
</feature>
<proteinExistence type="predicted"/>
<feature type="transmembrane region" description="Helical" evidence="1">
    <location>
        <begin position="7"/>
        <end position="27"/>
    </location>
</feature>
<keyword evidence="1" id="KW-1133">Transmembrane helix</keyword>
<feature type="transmembrane region" description="Helical" evidence="1">
    <location>
        <begin position="82"/>
        <end position="104"/>
    </location>
</feature>
<evidence type="ECO:0000256" key="1">
    <source>
        <dbReference type="SAM" id="Phobius"/>
    </source>
</evidence>
<dbReference type="RefSeq" id="WP_209660280.1">
    <property type="nucleotide sequence ID" value="NZ_JAGGLI010000009.1"/>
</dbReference>
<protein>
    <submittedName>
        <fullName evidence="2">Uncharacterized protein YacL</fullName>
    </submittedName>
</protein>
<name>A0ABS4KHN4_9FIRM</name>
<sequence length="110" mass="12431">MENNKKSIILLFILLALPIPFSLISWIGTLMSVANIGMTNWSEFNEFIQGAVALITMFLAGTYLITYIFSLRETLKNKRISLISLSPIFHIALFGIFLALWMGLNAIYQV</sequence>